<dbReference type="InterPro" id="IPR040361">
    <property type="entry name" value="TPD1"/>
</dbReference>
<proteinExistence type="predicted"/>
<evidence type="ECO:0000313" key="4">
    <source>
        <dbReference type="Proteomes" id="UP000250235"/>
    </source>
</evidence>
<keyword evidence="1 2" id="KW-0732">Signal</keyword>
<name>A0A2Z7B4F5_9LAMI</name>
<evidence type="ECO:0000313" key="3">
    <source>
        <dbReference type="EMBL" id="KZV28753.1"/>
    </source>
</evidence>
<dbReference type="AlphaFoldDB" id="A0A2Z7B4F5"/>
<feature type="chain" id="PRO_5016236499" evidence="2">
    <location>
        <begin position="21"/>
        <end position="127"/>
    </location>
</feature>
<organism evidence="3 4">
    <name type="scientific">Dorcoceras hygrometricum</name>
    <dbReference type="NCBI Taxonomy" id="472368"/>
    <lineage>
        <taxon>Eukaryota</taxon>
        <taxon>Viridiplantae</taxon>
        <taxon>Streptophyta</taxon>
        <taxon>Embryophyta</taxon>
        <taxon>Tracheophyta</taxon>
        <taxon>Spermatophyta</taxon>
        <taxon>Magnoliopsida</taxon>
        <taxon>eudicotyledons</taxon>
        <taxon>Gunneridae</taxon>
        <taxon>Pentapetalae</taxon>
        <taxon>asterids</taxon>
        <taxon>lamiids</taxon>
        <taxon>Lamiales</taxon>
        <taxon>Gesneriaceae</taxon>
        <taxon>Didymocarpoideae</taxon>
        <taxon>Trichosporeae</taxon>
        <taxon>Loxocarpinae</taxon>
        <taxon>Dorcoceras</taxon>
    </lineage>
</organism>
<feature type="signal peptide" evidence="2">
    <location>
        <begin position="1"/>
        <end position="20"/>
    </location>
</feature>
<sequence length="127" mass="14312">MAKSYFCLMILLLLPSYISSWIISPNECNPGCIRIIQWPSGYAGLHIPKYTVQITNEAWHSKGVYNVEIACPAFASTTLINPAIFRRIDLVHCVLKNGRIFNTGEVITFEYSNILPYPLAIVSMKCL</sequence>
<dbReference type="GO" id="GO:0001709">
    <property type="term" value="P:cell fate determination"/>
    <property type="evidence" value="ECO:0007669"/>
    <property type="project" value="TreeGrafter"/>
</dbReference>
<gene>
    <name evidence="3" type="ORF">F511_28141</name>
</gene>
<dbReference type="Pfam" id="PF24068">
    <property type="entry name" value="TPD1_C"/>
    <property type="match status" value="1"/>
</dbReference>
<reference evidence="3 4" key="1">
    <citation type="journal article" date="2015" name="Proc. Natl. Acad. Sci. U.S.A.">
        <title>The resurrection genome of Boea hygrometrica: A blueprint for survival of dehydration.</title>
        <authorList>
            <person name="Xiao L."/>
            <person name="Yang G."/>
            <person name="Zhang L."/>
            <person name="Yang X."/>
            <person name="Zhao S."/>
            <person name="Ji Z."/>
            <person name="Zhou Q."/>
            <person name="Hu M."/>
            <person name="Wang Y."/>
            <person name="Chen M."/>
            <person name="Xu Y."/>
            <person name="Jin H."/>
            <person name="Xiao X."/>
            <person name="Hu G."/>
            <person name="Bao F."/>
            <person name="Hu Y."/>
            <person name="Wan P."/>
            <person name="Li L."/>
            <person name="Deng X."/>
            <person name="Kuang T."/>
            <person name="Xiang C."/>
            <person name="Zhu J.K."/>
            <person name="Oliver M.J."/>
            <person name="He Y."/>
        </authorList>
    </citation>
    <scope>NUCLEOTIDE SEQUENCE [LARGE SCALE GENOMIC DNA]</scope>
    <source>
        <strain evidence="4">cv. XS01</strain>
    </source>
</reference>
<keyword evidence="4" id="KW-1185">Reference proteome</keyword>
<dbReference type="EMBL" id="KV010011">
    <property type="protein sequence ID" value="KZV28753.1"/>
    <property type="molecule type" value="Genomic_DNA"/>
</dbReference>
<dbReference type="PANTHER" id="PTHR33184">
    <property type="entry name" value="PROTEIN TAPETUM DETERMINANT 1-LIKE-RELATED"/>
    <property type="match status" value="1"/>
</dbReference>
<protein>
    <submittedName>
        <fullName evidence="3">Uncharacterized protein</fullName>
    </submittedName>
</protein>
<evidence type="ECO:0000256" key="2">
    <source>
        <dbReference type="SAM" id="SignalP"/>
    </source>
</evidence>
<dbReference type="Proteomes" id="UP000250235">
    <property type="component" value="Unassembled WGS sequence"/>
</dbReference>
<accession>A0A2Z7B4F5</accession>
<evidence type="ECO:0000256" key="1">
    <source>
        <dbReference type="ARBA" id="ARBA00022729"/>
    </source>
</evidence>
<dbReference type="PANTHER" id="PTHR33184:SF81">
    <property type="entry name" value="TPD1 PROTEIN HOMOLOG 1B-LIKE"/>
    <property type="match status" value="1"/>
</dbReference>
<dbReference type="OrthoDB" id="1572689at2759"/>